<gene>
    <name evidence="2" type="ORF">HC235_07220</name>
</gene>
<dbReference type="Proteomes" id="UP000554766">
    <property type="component" value="Unassembled WGS sequence"/>
</dbReference>
<accession>A0A7L4P9T0</accession>
<dbReference type="EMBL" id="JAAVJF010000003">
    <property type="protein sequence ID" value="NYR15725.1"/>
    <property type="molecule type" value="Genomic_DNA"/>
</dbReference>
<dbReference type="InterPro" id="IPR036388">
    <property type="entry name" value="WH-like_DNA-bd_sf"/>
</dbReference>
<dbReference type="AlphaFoldDB" id="A0A7L4P9T0"/>
<evidence type="ECO:0000313" key="3">
    <source>
        <dbReference type="Proteomes" id="UP000554766"/>
    </source>
</evidence>
<dbReference type="Pfam" id="PF24270">
    <property type="entry name" value="HTH_Cmi2_C"/>
    <property type="match status" value="1"/>
</dbReference>
<name>A0A7L4P9T0_9CREN</name>
<dbReference type="OMA" id="VRYVWSG"/>
<evidence type="ECO:0000313" key="2">
    <source>
        <dbReference type="EMBL" id="NYR15725.1"/>
    </source>
</evidence>
<evidence type="ECO:0000259" key="1">
    <source>
        <dbReference type="Pfam" id="PF24270"/>
    </source>
</evidence>
<protein>
    <submittedName>
        <fullName evidence="2">TrmB family transcriptional regulator</fullName>
    </submittedName>
</protein>
<dbReference type="InterPro" id="IPR036390">
    <property type="entry name" value="WH_DNA-bd_sf"/>
</dbReference>
<keyword evidence="3" id="KW-1185">Reference proteome</keyword>
<organism evidence="2 3">
    <name type="scientific">Pyrobaculum arsenaticum</name>
    <dbReference type="NCBI Taxonomy" id="121277"/>
    <lineage>
        <taxon>Archaea</taxon>
        <taxon>Thermoproteota</taxon>
        <taxon>Thermoprotei</taxon>
        <taxon>Thermoproteales</taxon>
        <taxon>Thermoproteaceae</taxon>
        <taxon>Pyrobaculum</taxon>
    </lineage>
</organism>
<proteinExistence type="predicted"/>
<comment type="caution">
    <text evidence="2">The sequence shown here is derived from an EMBL/GenBank/DDBJ whole genome shotgun (WGS) entry which is preliminary data.</text>
</comment>
<dbReference type="Gene3D" id="1.10.10.10">
    <property type="entry name" value="Winged helix-like DNA-binding domain superfamily/Winged helix DNA-binding domain"/>
    <property type="match status" value="1"/>
</dbReference>
<sequence>MWAVIALIAATAAVLYFALRAFRPYRRSVREDAALEAAVLAELAKGPADLTALASRIGAEESLVAAALAKLMREGLVEPVEEDGGAVRYVWSGRRGRETPT</sequence>
<feature type="domain" description="Cmi2 C-terminal" evidence="1">
    <location>
        <begin position="30"/>
        <end position="81"/>
    </location>
</feature>
<dbReference type="SUPFAM" id="SSF46785">
    <property type="entry name" value="Winged helix' DNA-binding domain"/>
    <property type="match status" value="1"/>
</dbReference>
<dbReference type="RefSeq" id="WP_011899648.1">
    <property type="nucleotide sequence ID" value="NZ_JAAVJF010000003.1"/>
</dbReference>
<dbReference type="GeneID" id="5054392"/>
<reference evidence="2 3" key="1">
    <citation type="journal article" date="2020" name="Nat. Commun.">
        <title>The structures of two archaeal type IV pili illuminate evolutionary relationships.</title>
        <authorList>
            <person name="Wang F."/>
            <person name="Baquero D.P."/>
            <person name="Su Z."/>
            <person name="Beltran L.C."/>
            <person name="Prangishvili D."/>
            <person name="Krupovic M."/>
            <person name="Egelman E.H."/>
        </authorList>
    </citation>
    <scope>NUCLEOTIDE SEQUENCE [LARGE SCALE GENOMIC DNA]</scope>
    <source>
        <strain evidence="2 3">2GA</strain>
    </source>
</reference>
<dbReference type="InterPro" id="IPR056346">
    <property type="entry name" value="HTH_Cmi2_C"/>
</dbReference>